<reference evidence="3 4" key="1">
    <citation type="submission" date="2016-12" db="EMBL/GenBank/DDBJ databases">
        <authorList>
            <person name="Song W.-J."/>
            <person name="Kurnit D.M."/>
        </authorList>
    </citation>
    <scope>NUCLEOTIDE SEQUENCE [LARGE SCALE GENOMIC DNA]</scope>
    <source>
        <strain evidence="3 4">DSM 43162</strain>
    </source>
</reference>
<dbReference type="RefSeq" id="WP_072919921.1">
    <property type="nucleotide sequence ID" value="NZ_FRDM01000021.1"/>
</dbReference>
<dbReference type="EMBL" id="FRDM01000021">
    <property type="protein sequence ID" value="SHN83649.1"/>
    <property type="molecule type" value="Genomic_DNA"/>
</dbReference>
<dbReference type="AlphaFoldDB" id="A0A1M7UL01"/>
<proteinExistence type="predicted"/>
<keyword evidence="2" id="KW-0472">Membrane</keyword>
<feature type="transmembrane region" description="Helical" evidence="2">
    <location>
        <begin position="311"/>
        <end position="332"/>
    </location>
</feature>
<feature type="transmembrane region" description="Helical" evidence="2">
    <location>
        <begin position="206"/>
        <end position="229"/>
    </location>
</feature>
<feature type="region of interest" description="Disordered" evidence="1">
    <location>
        <begin position="1"/>
        <end position="39"/>
    </location>
</feature>
<feature type="compositionally biased region" description="Basic and acidic residues" evidence="1">
    <location>
        <begin position="379"/>
        <end position="395"/>
    </location>
</feature>
<sequence length="401" mass="42856">MRGVDDRGHPDAVGPDDRHEPSAGSGATRARGPVHPAWREGTWTRAKELESLCTWLRRTTAHDGSDVLFAAVGIHLRAAEETALAPRLRLRDQALLERAMSNLDAAEALLLDVAPADYVLGRLPGVLNDVERHLAPTDVRRRHLEHIARQVGIADSSRPLPDETTTPTVRDVNDLVERERPTIATAYRAASSVALRRQLQIRSFRNVLLVTTVLLTLLVIALAVVGFVARTAIPLCFEPQQGQQTEVVCPTGESRAPAAADGTPPDVDELVRGTVSRADILVVEVVGLAAAAVAAAAAIRGIHGSSEPHGLPVALALLKLPTGALTAVLGLLLMRGQFIPGLTALDSSAQILAWALVFGYGQQLFTRLVDQQAHTVLDRVRSGGPDHHATARGEARTSSPE</sequence>
<gene>
    <name evidence="3" type="ORF">SAMN05660350_03459</name>
</gene>
<evidence type="ECO:0000256" key="2">
    <source>
        <dbReference type="SAM" id="Phobius"/>
    </source>
</evidence>
<evidence type="ECO:0000256" key="1">
    <source>
        <dbReference type="SAM" id="MobiDB-lite"/>
    </source>
</evidence>
<name>A0A1M7UL01_9ACTN</name>
<evidence type="ECO:0000313" key="3">
    <source>
        <dbReference type="EMBL" id="SHN83649.1"/>
    </source>
</evidence>
<feature type="transmembrane region" description="Helical" evidence="2">
    <location>
        <begin position="280"/>
        <end position="299"/>
    </location>
</feature>
<dbReference type="Proteomes" id="UP000184428">
    <property type="component" value="Unassembled WGS sequence"/>
</dbReference>
<feature type="region of interest" description="Disordered" evidence="1">
    <location>
        <begin position="379"/>
        <end position="401"/>
    </location>
</feature>
<feature type="compositionally biased region" description="Basic and acidic residues" evidence="1">
    <location>
        <begin position="1"/>
        <end position="21"/>
    </location>
</feature>
<keyword evidence="2" id="KW-1133">Transmembrane helix</keyword>
<protein>
    <submittedName>
        <fullName evidence="3">Uncharacterized protein</fullName>
    </submittedName>
</protein>
<accession>A0A1M7UL01</accession>
<organism evidence="3 4">
    <name type="scientific">Geodermatophilus obscurus</name>
    <dbReference type="NCBI Taxonomy" id="1861"/>
    <lineage>
        <taxon>Bacteria</taxon>
        <taxon>Bacillati</taxon>
        <taxon>Actinomycetota</taxon>
        <taxon>Actinomycetes</taxon>
        <taxon>Geodermatophilales</taxon>
        <taxon>Geodermatophilaceae</taxon>
        <taxon>Geodermatophilus</taxon>
    </lineage>
</organism>
<evidence type="ECO:0000313" key="4">
    <source>
        <dbReference type="Proteomes" id="UP000184428"/>
    </source>
</evidence>
<keyword evidence="2" id="KW-0812">Transmembrane</keyword>